<dbReference type="GO" id="GO:0003723">
    <property type="term" value="F:RNA binding"/>
    <property type="evidence" value="ECO:0007669"/>
    <property type="project" value="UniProtKB-UniRule"/>
</dbReference>
<feature type="compositionally biased region" description="Basic and acidic residues" evidence="2">
    <location>
        <begin position="1625"/>
        <end position="1641"/>
    </location>
</feature>
<feature type="region of interest" description="Disordered" evidence="2">
    <location>
        <begin position="2822"/>
        <end position="2843"/>
    </location>
</feature>
<feature type="compositionally biased region" description="Basic residues" evidence="2">
    <location>
        <begin position="1481"/>
        <end position="1490"/>
    </location>
</feature>
<feature type="compositionally biased region" description="Basic and acidic residues" evidence="2">
    <location>
        <begin position="149"/>
        <end position="163"/>
    </location>
</feature>
<feature type="compositionally biased region" description="Basic and acidic residues" evidence="2">
    <location>
        <begin position="2014"/>
        <end position="2028"/>
    </location>
</feature>
<keyword evidence="6" id="KW-1185">Reference proteome</keyword>
<sequence>MASLPPTPTCPEPAGTHSYTLQPTMAPPPLPLQPSASGKVEGQPNGDTIPAEQANPSDDTVAGAGSRQNDQIVQKIEEVLSGALDTELQCKSDVDKNTVKNSSQPTKRSSTAEDEIPRKKSKKNKKHKSKKKKKKKKKRKKEKKHKKQPKEAKLSARHGDRGDSQLASQLIPEKSISKLSVQHGGFEGANLAVHTQPELCLQTSEELDRQALGLVSHSGTDSQQSAENLGSEKGTLCATNPPFTLEGSQSGIQGDASIAQTRICTREEQIKQSHDNIYPIAINVGEKGVLVDTGSDTSSSILYEVANKSEIQKDSTATLASEVIEALQGSAVILKSEGTGEVKALDTALESESMEVLTYSETLLPSVAQGGAKEMEATSESVYSASNVTTIPKFANQADLSTVNVAHMSVAMEEVRIPEATEKSLHMGNVERSLELGDMSRALEPDLKLSVTSDNLRVMQCSPIESSGVLKADTSLQHPYEVSAATAVTQMEIKSTNMPQGPGAVTEVKDIEPARSSGHMENVKASEEALQPVAIGRPESLETILKPVGVAAKDVTAAQEHLQAEVKHVEGAASPATVLSASGVFLQPKVTDTGSVDRTQESTLLAELTHVNVIAEAEGLRATLEPVVQTFVPETVPEIQIVEGFRGPQATTEVAALTGVKIQKTSQATLELENTNASEIPESTFKPVAVTAKDLEGTSLLRRQEELRELRYEGESSVRGPLSLQKEGASGLGGVLRPVAVVEPEPLKTISPSLQMEGVKASEAVHCGTVARGLAATMGSTVVSEGSEINLESMAGVEVGSNTSLAMKVEASPALPALEETSERPPESMVAPVSMEAVRESEALAGLMCLKTTADREPKHTEVVAEPLGASKTESYMSQSQVIAYTKMPQPDTVGEIKDSELATSSATVEVRDLDNLKVEVVADVKDVEARSETSRLTQMQNLEMVVGSETRTLMEGMGRTLASEVVREMRYSEVAPEDSNKAKARSEEAVLEPLQTAVVQTLEASSISMQEQIVGHSVAVLEPLPRVEEKTVASEMVTEVSNLRGTLESNISTDVRTQGPTVEYIIATRKTSTQKNEPSLSDVKYLEEASEMEKAVKAKYLEPASEAGELRLESMKESATVEVKGSETVEAPEVHMGIQGNLGAITVLEHVSEAVPESLHTEKQENLQTVPEAKAAAEWKSAEEAPEILTAAEVKSSEAGPKPGDMKHLETTPEHEVAAEVRYAERVQCQQVEDVRVPGQAQECEILVEKKDAEQSQTSEPFTAETAFSSSHAADDRGTPESEVIGEAKQLEAAPADVAETKGLETVCLPDAVVELKDAEAAVEFEAETKDLEAASVPETVAEAEPVPVTEAGQSEVIPQAEAVREATPERDSEKRDSETSDVQPDVAARMRETLMRLEKVEKSSHRSSDKKHDAKKQKRSRSKSQSRSRKRKKKSRSRSTSRRLTSKRARSRSRNYSDSRKKHSKSRSRSVEKRERRVSSRRSRRRRSRSSDHYRSKSRSAEKRGSRLSRRRRSRSSDHYRSKSRSVEKRLSSRRSRRRRSRSSDRYRSKSRSVEKRLSSRRSGRRRSRSSDRYRSKSRSVEKRLSSRRSGRRRSRSSDRYRSKSRSVEKRLSSRRSGRRRSRSSDRYRSKSRSVEKRLSSRRSGRRRSRSSDRYRSKSRSVEKRGSRLSSWRSRRRRSGSSDRSKSRSRSSEKRGGKEYSWRFRHRGSGSSDRSKSRSRSVEKRGRKASLRRSKRQRSKSSDRYKSRSRSVEKRDRKQSSRKSKRQRSKSSDRYKSRSKSMEKKKESSRKSKRRRSKSSERYKSRSRSVEKKRKESSKKSKRKRSKSSDSVKSRSKSVEKRGSKLSSMKCSSKGVESSECQDSTQCLEEGEIIEHSSASEDSPRKSSNGPMSIALSDERINGPELPPAFDSGFSKTSVSLESSSSSVKETAGLQPSVVSEFDSSRIPDDQERSQVSELSVTSESGSVEKAVALESSLPELTYSTSKSRSSSVEKRGGPETSSVAEFQLSTSHEDESRSTSVKEIEGPEPLVTLESGCSMSSDDYKTTSLSSGRTEFQGSLMSESVLSDLSDGRELRHIPVDKTEPQNFLQVPESESSKLADIPESRSLPSEAVEAQKSFIAPEVPCSAFPDACESASLPVEKSLMQEPSLTSDSGCFKPPDARESGSSFNAQTEELLLMSESGSFASPDGNEQRSLSVEKVKAPDVSLQSEGSRVEILDDLISASSFGKVQEVALTAVGQSCKSSGVHESRSSVDKDLDGPTLPQVLEIECSEPSEMHESRYLPAGKIEGAGSLLMSRSGIPVCHDGHKTKHNYFEKTEGTELLLASELRCSVLPEGYELTSTAVEKKEMQRLESGFSKSADVCEALDTTMEKLQTSVTSLTSEGGLFLLPDSHEVRPVPTEEVEVLKSSELKCIASADNHNLSSVYQEEIQMQEPPLIVESRCSVLSDGDELMSTSFEKVEVEEPSQLSANEYTIGLDGPELTSTPAEKTELRELYRMSKERCSVSIESEELRTPLVEKMEVQKPALTSENEYAVSWEGQMTSSSPEEVEIQEASVVPDSEHAVSSEEHELLSSLAEKTEVQECSLLSENEYVVSPHSQEVAVSPAEKEVQGPSLTSDSGYAVFPEGQGLQFTLAEKTEVQGASLVSDSQYVASPEGQELHSAVTEKTEGQECSLLSENEYDVSPQRRDLRSSPVEKEEVEEPSETSESESSVSTDSQELQSAAVGKTEVQELSLSEGECAMSPEGQELQSTPAEKVEAQEPSLTSENEHALSPLECESRLAHAEKTEDMNSSLTSENDNLLSFEGQDVRFTAVQKADVRELSPTPENEHAASPYGQELRFSTVGKEGGFEVSTLNDSISMSPDDLKAIPADKMDDAVPSLIPESASSMSPDGHSVKSGPGEETGDLEPSLISERRHSTSSYQESHELKSPMAEEELESSLTPEHRRSVSPEGHDQKSIIDEEMDDREPSLTSEHRRSTSPDEHESRSSIGEEAEYLEQPLTTERRCSVSSDEHESRSTAGEEVEDAEPSLIGERRDSTSDEHESRSTADEDAEDGEPSLTAERRHSTSSDDHESRSTTGEETEDLEPSSAAEHRRSVSPDGRESRSTAGEEAEEDRECSPAAQRRHSTSSDESESRSAGEDVDDVEPSLTAERRDSTSSDDHESRSTAGEEAEDVEPSLITEHRRSTSPDGRESRSTTGEEVDDVEPSLAAERRDSTSSDEHESRSTTGEEGEDGEPSLADEDKQDSMLVERSEEQDSSFVPESRRSESSEREKSRSRSVDKMSDKESSRRSISRHSKSPTQQKSRSTSVEKVADKESSRRSRRRRSRSAAHQKSRSTSVEKTTDKESSRRSRRRRSRSAARQRSQSTSVEKAADKESSRRSRRRRSRSTARQRSRSKSIEKTADKESSRRSRSRRSRSSQRRSQRYDTESRSRRNRSRSVTRRRASRSKSNRRSRSSSLSRSRHRRRSRSRSASRRRRSLSRDRRKRSQRNRSRSTDRRRRRSDSRDRRISLRLRSRSRTPIRQRRSRSRGRRRSSSRSPIRLRRSRSSGRRRYSRSPDRRRSRSSEFSNRSPKRLTDLDKAQLLEIAKANAAAMCAKSGVPLPPSLMPLLSQKKDDKANQKSSRDTLKELTEKCKKIAQSTDDVIVNKPHVSDEEEEERPFYNHPFKLSEPKPIFFNLSTPSIKPAPPPQPKNQVSLSKEFPVSSGSQHRKKEADSVYGEWVPVEKGKEDSKDDVFPKPSIEGVDITTAMNDRAIAQKRLNENTFDLEAMCMLNRAQEQIDAWAQSNSIPGQFTGSTGAQILSSDELTNSGPQAWIRKDQFLRAAPVTGGMGAQLMRKMGWREGEGLGKNKEGSVEPIMVDFKTDRKGLVAVGEKAQKRSGHYVVMKDLSGKHPVSALMEICNKRRWTPPEFVLVDDSGPDHRKHFIFKVRVNGNEYRPTFASLNKKHAKATAATAALQAMGLVPKESMVNTTMFRSASHR</sequence>
<feature type="compositionally biased region" description="Basic residues" evidence="2">
    <location>
        <begin position="1642"/>
        <end position="1651"/>
    </location>
</feature>
<feature type="compositionally biased region" description="Basic and acidic residues" evidence="2">
    <location>
        <begin position="1571"/>
        <end position="1587"/>
    </location>
</feature>
<feature type="compositionally biased region" description="Polar residues" evidence="2">
    <location>
        <begin position="1256"/>
        <end position="1273"/>
    </location>
</feature>
<protein>
    <recommendedName>
        <fullName evidence="7">Protein SON</fullName>
    </recommendedName>
</protein>
<feature type="compositionally biased region" description="Basic residues" evidence="2">
    <location>
        <begin position="1817"/>
        <end position="1828"/>
    </location>
</feature>
<feature type="compositionally biased region" description="Basic residues" evidence="2">
    <location>
        <begin position="3356"/>
        <end position="3366"/>
    </location>
</feature>
<feature type="compositionally biased region" description="Basic residues" evidence="2">
    <location>
        <begin position="1588"/>
        <end position="1597"/>
    </location>
</feature>
<feature type="compositionally biased region" description="Basic and acidic residues" evidence="2">
    <location>
        <begin position="3156"/>
        <end position="3170"/>
    </location>
</feature>
<evidence type="ECO:0000259" key="3">
    <source>
        <dbReference type="PROSITE" id="PS50137"/>
    </source>
</evidence>
<feature type="compositionally biased region" description="Polar residues" evidence="2">
    <location>
        <begin position="1848"/>
        <end position="1869"/>
    </location>
</feature>
<feature type="compositionally biased region" description="Basic and acidic residues" evidence="2">
    <location>
        <begin position="88"/>
        <end position="98"/>
    </location>
</feature>
<feature type="compositionally biased region" description="Basic and acidic residues" evidence="2">
    <location>
        <begin position="3066"/>
        <end position="3080"/>
    </location>
</feature>
<dbReference type="GO" id="GO:0051726">
    <property type="term" value="P:regulation of cell cycle"/>
    <property type="evidence" value="ECO:0007669"/>
    <property type="project" value="InterPro"/>
</dbReference>
<feature type="compositionally biased region" description="Basic and acidic residues" evidence="2">
    <location>
        <begin position="3619"/>
        <end position="3633"/>
    </location>
</feature>
<organism evidence="5 6">
    <name type="scientific">Amazona collaria</name>
    <name type="common">yellow-billed parrot</name>
    <dbReference type="NCBI Taxonomy" id="241587"/>
    <lineage>
        <taxon>Eukaryota</taxon>
        <taxon>Metazoa</taxon>
        <taxon>Chordata</taxon>
        <taxon>Craniata</taxon>
        <taxon>Vertebrata</taxon>
        <taxon>Euteleostomi</taxon>
        <taxon>Archelosauria</taxon>
        <taxon>Archosauria</taxon>
        <taxon>Dinosauria</taxon>
        <taxon>Saurischia</taxon>
        <taxon>Theropoda</taxon>
        <taxon>Coelurosauria</taxon>
        <taxon>Aves</taxon>
        <taxon>Neognathae</taxon>
        <taxon>Neoaves</taxon>
        <taxon>Telluraves</taxon>
        <taxon>Australaves</taxon>
        <taxon>Psittaciformes</taxon>
        <taxon>Psittacidae</taxon>
        <taxon>Amazona</taxon>
    </lineage>
</organism>
<evidence type="ECO:0000256" key="2">
    <source>
        <dbReference type="SAM" id="MobiDB-lite"/>
    </source>
</evidence>
<feature type="compositionally biased region" description="Basic residues" evidence="2">
    <location>
        <begin position="1561"/>
        <end position="1570"/>
    </location>
</feature>
<evidence type="ECO:0008006" key="7">
    <source>
        <dbReference type="Google" id="ProtNLM"/>
    </source>
</evidence>
<keyword evidence="1" id="KW-0694">RNA-binding</keyword>
<feature type="compositionally biased region" description="Basic and acidic residues" evidence="2">
    <location>
        <begin position="1491"/>
        <end position="1507"/>
    </location>
</feature>
<feature type="compositionally biased region" description="Basic residues" evidence="2">
    <location>
        <begin position="3416"/>
        <end position="3429"/>
    </location>
</feature>
<dbReference type="Pfam" id="PF17069">
    <property type="entry name" value="RSRP"/>
    <property type="match status" value="1"/>
</dbReference>
<reference evidence="5" key="1">
    <citation type="submission" date="2025-08" db="UniProtKB">
        <authorList>
            <consortium name="Ensembl"/>
        </authorList>
    </citation>
    <scope>IDENTIFICATION</scope>
</reference>
<feature type="compositionally biased region" description="Basic residues" evidence="2">
    <location>
        <begin position="1762"/>
        <end position="1771"/>
    </location>
</feature>
<feature type="compositionally biased region" description="Basic residues" evidence="2">
    <location>
        <begin position="1727"/>
        <end position="1741"/>
    </location>
</feature>
<feature type="compositionally biased region" description="Polar residues" evidence="2">
    <location>
        <begin position="2002"/>
        <end position="2013"/>
    </location>
</feature>
<feature type="region of interest" description="Disordered" evidence="2">
    <location>
        <begin position="2185"/>
        <end position="2208"/>
    </location>
</feature>
<evidence type="ECO:0000313" key="6">
    <source>
        <dbReference type="Proteomes" id="UP000694522"/>
    </source>
</evidence>
<feature type="compositionally biased region" description="Basic and acidic residues" evidence="2">
    <location>
        <begin position="1772"/>
        <end position="1792"/>
    </location>
</feature>
<feature type="compositionally biased region" description="Basic and acidic residues" evidence="2">
    <location>
        <begin position="1364"/>
        <end position="1380"/>
    </location>
</feature>
<feature type="compositionally biased region" description="Polar residues" evidence="2">
    <location>
        <begin position="1958"/>
        <end position="1968"/>
    </location>
</feature>
<evidence type="ECO:0000313" key="5">
    <source>
        <dbReference type="Ensembl" id="ENSACOP00000021336.1"/>
    </source>
</evidence>
<feature type="compositionally biased region" description="Basic residues" evidence="2">
    <location>
        <begin position="1534"/>
        <end position="1543"/>
    </location>
</feature>
<feature type="compositionally biased region" description="Basic and acidic residues" evidence="2">
    <location>
        <begin position="1598"/>
        <end position="1614"/>
    </location>
</feature>
<feature type="compositionally biased region" description="Basic and acidic residues" evidence="2">
    <location>
        <begin position="1390"/>
        <end position="1414"/>
    </location>
</feature>
<dbReference type="PANTHER" id="PTHR46528">
    <property type="entry name" value="PROTEIN SON"/>
    <property type="match status" value="1"/>
</dbReference>
<feature type="compositionally biased region" description="Acidic residues" evidence="2">
    <location>
        <begin position="2702"/>
        <end position="2712"/>
    </location>
</feature>
<feature type="compositionally biased region" description="Polar residues" evidence="2">
    <location>
        <begin position="2038"/>
        <end position="2059"/>
    </location>
</feature>
<accession>A0A8B9G8R9</accession>
<feature type="region of interest" description="Disordered" evidence="2">
    <location>
        <begin position="3613"/>
        <end position="3633"/>
    </location>
</feature>
<dbReference type="Proteomes" id="UP000694522">
    <property type="component" value="Unplaced"/>
</dbReference>
<feature type="compositionally biased region" description="Basic and acidic residues" evidence="2">
    <location>
        <begin position="1471"/>
        <end position="1480"/>
    </location>
</feature>
<dbReference type="PANTHER" id="PTHR46528:SF1">
    <property type="entry name" value="PROTEIN SON"/>
    <property type="match status" value="1"/>
</dbReference>
<name>A0A8B9G8R9_9PSIT</name>
<feature type="compositionally biased region" description="Polar residues" evidence="2">
    <location>
        <begin position="3305"/>
        <end position="3315"/>
    </location>
</feature>
<feature type="compositionally biased region" description="Basic and acidic residues" evidence="2">
    <location>
        <begin position="1715"/>
        <end position="1726"/>
    </location>
</feature>
<feature type="compositionally biased region" description="Basic residues" evidence="2">
    <location>
        <begin position="3386"/>
        <end position="3402"/>
    </location>
</feature>
<dbReference type="SMART" id="SM00443">
    <property type="entry name" value="G_patch"/>
    <property type="match status" value="1"/>
</dbReference>
<feature type="compositionally biased region" description="Low complexity" evidence="2">
    <location>
        <begin position="1917"/>
        <end position="1933"/>
    </location>
</feature>
<dbReference type="InterPro" id="IPR014720">
    <property type="entry name" value="dsRBD_dom"/>
</dbReference>
<feature type="compositionally biased region" description="Basic and acidic residues" evidence="2">
    <location>
        <begin position="2098"/>
        <end position="2107"/>
    </location>
</feature>
<feature type="compositionally biased region" description="Basic and acidic residues" evidence="2">
    <location>
        <begin position="1829"/>
        <end position="1845"/>
    </location>
</feature>
<feature type="domain" description="DRBM" evidence="3">
    <location>
        <begin position="3900"/>
        <end position="3970"/>
    </location>
</feature>
<dbReference type="InterPro" id="IPR032922">
    <property type="entry name" value="SON"/>
</dbReference>
<feature type="compositionally biased region" description="Polar residues" evidence="2">
    <location>
        <begin position="99"/>
        <end position="109"/>
    </location>
</feature>
<feature type="compositionally biased region" description="Basic and acidic residues" evidence="2">
    <location>
        <begin position="1544"/>
        <end position="1560"/>
    </location>
</feature>
<feature type="compositionally biased region" description="Basic and acidic residues" evidence="2">
    <location>
        <begin position="2689"/>
        <end position="2701"/>
    </location>
</feature>
<feature type="compositionally biased region" description="Basic and acidic residues" evidence="2">
    <location>
        <begin position="1517"/>
        <end position="1533"/>
    </location>
</feature>
<dbReference type="FunFam" id="3.30.160.20:FF:000053">
    <property type="entry name" value="protein SON isoform X1"/>
    <property type="match status" value="1"/>
</dbReference>
<feature type="region of interest" description="Disordered" evidence="2">
    <location>
        <begin position="1"/>
        <end position="69"/>
    </location>
</feature>
<feature type="compositionally biased region" description="Basic residues" evidence="2">
    <location>
        <begin position="3517"/>
        <end position="3569"/>
    </location>
</feature>
<feature type="compositionally biased region" description="Basic residues" evidence="2">
    <location>
        <begin position="3326"/>
        <end position="3340"/>
    </location>
</feature>
<feature type="compositionally biased region" description="Basic and acidic residues" evidence="2">
    <location>
        <begin position="2868"/>
        <end position="2880"/>
    </location>
</feature>
<feature type="compositionally biased region" description="Basic and acidic residues" evidence="2">
    <location>
        <begin position="1875"/>
        <end position="1887"/>
    </location>
</feature>
<feature type="compositionally biased region" description="Acidic residues" evidence="2">
    <location>
        <begin position="3235"/>
        <end position="3245"/>
    </location>
</feature>
<feature type="compositionally biased region" description="Basic residues" evidence="2">
    <location>
        <begin position="1415"/>
        <end position="1455"/>
    </location>
</feature>
<feature type="compositionally biased region" description="Basic and acidic residues" evidence="2">
    <location>
        <begin position="1652"/>
        <end position="1668"/>
    </location>
</feature>
<feature type="region of interest" description="Disordered" evidence="2">
    <location>
        <begin position="2858"/>
        <end position="3581"/>
    </location>
</feature>
<dbReference type="SUPFAM" id="SSF54768">
    <property type="entry name" value="dsRNA-binding domain-like"/>
    <property type="match status" value="1"/>
</dbReference>
<reference evidence="5" key="2">
    <citation type="submission" date="2025-09" db="UniProtKB">
        <authorList>
            <consortium name="Ensembl"/>
        </authorList>
    </citation>
    <scope>IDENTIFICATION</scope>
</reference>
<feature type="compositionally biased region" description="Basic residues" evidence="2">
    <location>
        <begin position="3439"/>
        <end position="3509"/>
    </location>
</feature>
<feature type="region of interest" description="Disordered" evidence="2">
    <location>
        <begin position="1252"/>
        <end position="1293"/>
    </location>
</feature>
<feature type="region of interest" description="Disordered" evidence="2">
    <location>
        <begin position="2660"/>
        <end position="2782"/>
    </location>
</feature>
<feature type="region of interest" description="Disordered" evidence="2">
    <location>
        <begin position="2151"/>
        <end position="2171"/>
    </location>
</feature>
<feature type="region of interest" description="Disordered" evidence="2">
    <location>
        <begin position="3691"/>
        <end position="3724"/>
    </location>
</feature>
<dbReference type="Gene3D" id="3.30.160.20">
    <property type="match status" value="1"/>
</dbReference>
<dbReference type="SMART" id="SM00358">
    <property type="entry name" value="DSRM"/>
    <property type="match status" value="1"/>
</dbReference>
<evidence type="ECO:0000259" key="4">
    <source>
        <dbReference type="PROSITE" id="PS50174"/>
    </source>
</evidence>
<feature type="compositionally biased region" description="Basic and acidic residues" evidence="2">
    <location>
        <begin position="1742"/>
        <end position="1761"/>
    </location>
</feature>
<feature type="compositionally biased region" description="Basic and acidic residues" evidence="2">
    <location>
        <begin position="3246"/>
        <end position="3260"/>
    </location>
</feature>
<feature type="compositionally biased region" description="Basic and acidic residues" evidence="2">
    <location>
        <begin position="3096"/>
        <end position="3110"/>
    </location>
</feature>
<feature type="compositionally biased region" description="Basic and acidic residues" evidence="2">
    <location>
        <begin position="3268"/>
        <end position="3295"/>
    </location>
</feature>
<feature type="compositionally biased region" description="Basic and acidic residues" evidence="2">
    <location>
        <begin position="2947"/>
        <end position="2964"/>
    </location>
</feature>
<feature type="domain" description="G-patch" evidence="4">
    <location>
        <begin position="3835"/>
        <end position="3881"/>
    </location>
</feature>
<feature type="compositionally biased region" description="Basic and acidic residues" evidence="2">
    <location>
        <begin position="2971"/>
        <end position="2991"/>
    </location>
</feature>
<feature type="compositionally biased region" description="Basic and acidic residues" evidence="2">
    <location>
        <begin position="3403"/>
        <end position="3415"/>
    </location>
</feature>
<dbReference type="GO" id="GO:0048024">
    <property type="term" value="P:regulation of mRNA splicing, via spliceosome"/>
    <property type="evidence" value="ECO:0007669"/>
    <property type="project" value="TreeGrafter"/>
</dbReference>
<dbReference type="Pfam" id="PF00035">
    <property type="entry name" value="dsrm"/>
    <property type="match status" value="1"/>
</dbReference>
<feature type="compositionally biased region" description="Basic residues" evidence="2">
    <location>
        <begin position="119"/>
        <end position="148"/>
    </location>
</feature>
<feature type="region of interest" description="Disordered" evidence="2">
    <location>
        <begin position="2093"/>
        <end position="2113"/>
    </location>
</feature>
<feature type="compositionally biased region" description="Basic and acidic residues" evidence="2">
    <location>
        <begin position="1800"/>
        <end position="1816"/>
    </location>
</feature>
<dbReference type="PROSITE" id="PS50137">
    <property type="entry name" value="DS_RBD"/>
    <property type="match status" value="1"/>
</dbReference>
<feature type="region of interest" description="Disordered" evidence="2">
    <location>
        <begin position="88"/>
        <end position="171"/>
    </location>
</feature>
<proteinExistence type="predicted"/>
<dbReference type="CDD" id="cd19870">
    <property type="entry name" value="DSRM_SON-like"/>
    <property type="match status" value="1"/>
</dbReference>
<dbReference type="InterPro" id="IPR000467">
    <property type="entry name" value="G_patch_dom"/>
</dbReference>
<dbReference type="Pfam" id="PF01585">
    <property type="entry name" value="G-patch"/>
    <property type="match status" value="1"/>
</dbReference>
<feature type="compositionally biased region" description="Basic and acidic residues" evidence="2">
    <location>
        <begin position="3007"/>
        <end position="3021"/>
    </location>
</feature>
<feature type="compositionally biased region" description="Basic and acidic residues" evidence="2">
    <location>
        <begin position="1945"/>
        <end position="1957"/>
    </location>
</feature>
<feature type="compositionally biased region" description="Pro residues" evidence="2">
    <location>
        <begin position="1"/>
        <end position="11"/>
    </location>
</feature>
<dbReference type="Ensembl" id="ENSACOT00000022097.1">
    <property type="protein sequence ID" value="ENSACOP00000021336.1"/>
    <property type="gene ID" value="ENSACOG00000014616.1"/>
</dbReference>
<feature type="compositionally biased region" description="Basic and acidic residues" evidence="2">
    <location>
        <begin position="3216"/>
        <end position="3230"/>
    </location>
</feature>
<feature type="compositionally biased region" description="Basic and acidic residues" evidence="2">
    <location>
        <begin position="3037"/>
        <end position="3053"/>
    </location>
</feature>
<feature type="region of interest" description="Disordered" evidence="2">
    <location>
        <begin position="2599"/>
        <end position="2625"/>
    </location>
</feature>
<feature type="region of interest" description="Disordered" evidence="2">
    <location>
        <begin position="1335"/>
        <end position="2059"/>
    </location>
</feature>
<evidence type="ECO:0000256" key="1">
    <source>
        <dbReference type="PROSITE-ProRule" id="PRU00266"/>
    </source>
</evidence>
<feature type="compositionally biased region" description="Basic and acidic residues" evidence="2">
    <location>
        <begin position="1682"/>
        <end position="1704"/>
    </location>
</feature>
<feature type="compositionally biased region" description="Basic residues" evidence="2">
    <location>
        <begin position="1615"/>
        <end position="1624"/>
    </location>
</feature>
<feature type="compositionally biased region" description="Basic and acidic residues" evidence="2">
    <location>
        <begin position="3186"/>
        <end position="3200"/>
    </location>
</feature>
<dbReference type="PROSITE" id="PS50174">
    <property type="entry name" value="G_PATCH"/>
    <property type="match status" value="1"/>
</dbReference>